<proteinExistence type="predicted"/>
<evidence type="ECO:0008006" key="4">
    <source>
        <dbReference type="Google" id="ProtNLM"/>
    </source>
</evidence>
<evidence type="ECO:0000313" key="3">
    <source>
        <dbReference type="Proteomes" id="UP001316803"/>
    </source>
</evidence>
<keyword evidence="3" id="KW-1185">Reference proteome</keyword>
<gene>
    <name evidence="2" type="ORF">OHC33_011005</name>
</gene>
<organism evidence="2 3">
    <name type="scientific">Knufia fluminis</name>
    <dbReference type="NCBI Taxonomy" id="191047"/>
    <lineage>
        <taxon>Eukaryota</taxon>
        <taxon>Fungi</taxon>
        <taxon>Dikarya</taxon>
        <taxon>Ascomycota</taxon>
        <taxon>Pezizomycotina</taxon>
        <taxon>Eurotiomycetes</taxon>
        <taxon>Chaetothyriomycetidae</taxon>
        <taxon>Chaetothyriales</taxon>
        <taxon>Trichomeriaceae</taxon>
        <taxon>Knufia</taxon>
    </lineage>
</organism>
<accession>A0AAN8E7K1</accession>
<dbReference type="Proteomes" id="UP001316803">
    <property type="component" value="Unassembled WGS sequence"/>
</dbReference>
<feature type="region of interest" description="Disordered" evidence="1">
    <location>
        <begin position="77"/>
        <end position="113"/>
    </location>
</feature>
<protein>
    <recommendedName>
        <fullName evidence="4">Lea domain protein</fullName>
    </recommendedName>
</protein>
<sequence length="113" mass="12078">MSFLWKAQPLLRQAAVAKPAPRLFSTAVVYQKSPTESVKDGLKSVDRTVSDTIVKGIDKGIEAKDKTADTVGINAKKAQGEAQEKMGEAKGKMAETKGEVKGKAQEMANKAQS</sequence>
<comment type="caution">
    <text evidence="2">The sequence shown here is derived from an EMBL/GenBank/DDBJ whole genome shotgun (WGS) entry which is preliminary data.</text>
</comment>
<evidence type="ECO:0000256" key="1">
    <source>
        <dbReference type="SAM" id="MobiDB-lite"/>
    </source>
</evidence>
<evidence type="ECO:0000313" key="2">
    <source>
        <dbReference type="EMBL" id="KAK5947964.1"/>
    </source>
</evidence>
<dbReference type="AlphaFoldDB" id="A0AAN8E7K1"/>
<reference evidence="2 3" key="1">
    <citation type="submission" date="2022-12" db="EMBL/GenBank/DDBJ databases">
        <title>Genomic features and morphological characterization of a novel Knufia sp. strain isolated from spacecraft assembly facility.</title>
        <authorList>
            <person name="Teixeira M."/>
            <person name="Chander A.M."/>
            <person name="Stajich J.E."/>
            <person name="Venkateswaran K."/>
        </authorList>
    </citation>
    <scope>NUCLEOTIDE SEQUENCE [LARGE SCALE GENOMIC DNA]</scope>
    <source>
        <strain evidence="2 3">FJI-L2-BK-P2</strain>
    </source>
</reference>
<feature type="compositionally biased region" description="Basic and acidic residues" evidence="1">
    <location>
        <begin position="78"/>
        <end position="104"/>
    </location>
</feature>
<dbReference type="EMBL" id="JAKLMC020000057">
    <property type="protein sequence ID" value="KAK5947964.1"/>
    <property type="molecule type" value="Genomic_DNA"/>
</dbReference>
<name>A0AAN8E7K1_9EURO</name>